<dbReference type="Proteomes" id="UP000481872">
    <property type="component" value="Unassembled WGS sequence"/>
</dbReference>
<evidence type="ECO:0000256" key="4">
    <source>
        <dbReference type="HAMAP-Rule" id="MF_00149"/>
    </source>
</evidence>
<feature type="domain" description="MutL C-terminal dimerisation" evidence="5">
    <location>
        <begin position="454"/>
        <end position="596"/>
    </location>
</feature>
<feature type="domain" description="DNA mismatch repair protein S5" evidence="6">
    <location>
        <begin position="209"/>
        <end position="327"/>
    </location>
</feature>
<dbReference type="InterPro" id="IPR020667">
    <property type="entry name" value="DNA_mismatch_repair_MutL"/>
</dbReference>
<keyword evidence="7" id="KW-0255">Endonuclease</keyword>
<dbReference type="InterPro" id="IPR014762">
    <property type="entry name" value="DNA_mismatch_repair_CS"/>
</dbReference>
<dbReference type="PROSITE" id="PS00058">
    <property type="entry name" value="DNA_MISMATCH_REPAIR_1"/>
    <property type="match status" value="1"/>
</dbReference>
<dbReference type="NCBIfam" id="TIGR00585">
    <property type="entry name" value="mutl"/>
    <property type="match status" value="1"/>
</dbReference>
<dbReference type="GO" id="GO:0030983">
    <property type="term" value="F:mismatched DNA binding"/>
    <property type="evidence" value="ECO:0007669"/>
    <property type="project" value="InterPro"/>
</dbReference>
<dbReference type="SUPFAM" id="SSF118116">
    <property type="entry name" value="DNA mismatch repair protein MutL"/>
    <property type="match status" value="1"/>
</dbReference>
<dbReference type="GO" id="GO:0004519">
    <property type="term" value="F:endonuclease activity"/>
    <property type="evidence" value="ECO:0007669"/>
    <property type="project" value="UniProtKB-KW"/>
</dbReference>
<keyword evidence="2 4" id="KW-0227">DNA damage</keyword>
<dbReference type="InterPro" id="IPR036890">
    <property type="entry name" value="HATPase_C_sf"/>
</dbReference>
<reference evidence="7 8" key="1">
    <citation type="submission" date="2020-02" db="EMBL/GenBank/DDBJ databases">
        <title>Genome assembly of a novel Clostridium senegalense strain.</title>
        <authorList>
            <person name="Gupta T.B."/>
            <person name="Jauregui R."/>
            <person name="Maclean P."/>
            <person name="Nawarathana A."/>
            <person name="Brightwell G."/>
        </authorList>
    </citation>
    <scope>NUCLEOTIDE SEQUENCE [LARGE SCALE GENOMIC DNA]</scope>
    <source>
        <strain evidence="7 8">AGRFS4</strain>
    </source>
</reference>
<evidence type="ECO:0000256" key="3">
    <source>
        <dbReference type="ARBA" id="ARBA00023204"/>
    </source>
</evidence>
<dbReference type="InterPro" id="IPR020568">
    <property type="entry name" value="Ribosomal_Su5_D2-typ_SF"/>
</dbReference>
<dbReference type="GO" id="GO:0005524">
    <property type="term" value="F:ATP binding"/>
    <property type="evidence" value="ECO:0007669"/>
    <property type="project" value="InterPro"/>
</dbReference>
<keyword evidence="3 4" id="KW-0234">DNA repair</keyword>
<dbReference type="InterPro" id="IPR014790">
    <property type="entry name" value="MutL_C"/>
</dbReference>
<dbReference type="Pfam" id="PF13589">
    <property type="entry name" value="HATPase_c_3"/>
    <property type="match status" value="1"/>
</dbReference>
<proteinExistence type="inferred from homology"/>
<dbReference type="GO" id="GO:0016887">
    <property type="term" value="F:ATP hydrolysis activity"/>
    <property type="evidence" value="ECO:0007669"/>
    <property type="project" value="InterPro"/>
</dbReference>
<comment type="function">
    <text evidence="4">This protein is involved in the repair of mismatches in DNA. It is required for dam-dependent methyl-directed DNA mismatch repair. May act as a 'molecular matchmaker', a protein that promotes the formation of a stable complex between two or more DNA-binding proteins in an ATP-dependent manner without itself being part of a final effector complex.</text>
</comment>
<dbReference type="InterPro" id="IPR013507">
    <property type="entry name" value="DNA_mismatch_S5_2-like"/>
</dbReference>
<dbReference type="InterPro" id="IPR014721">
    <property type="entry name" value="Ribsml_uS5_D2-typ_fold_subgr"/>
</dbReference>
<dbReference type="Gene3D" id="3.30.565.10">
    <property type="entry name" value="Histidine kinase-like ATPase, C-terminal domain"/>
    <property type="match status" value="1"/>
</dbReference>
<dbReference type="CDD" id="cd16926">
    <property type="entry name" value="HATPase_MutL-MLH-PMS-like"/>
    <property type="match status" value="1"/>
</dbReference>
<dbReference type="Pfam" id="PF01119">
    <property type="entry name" value="DNA_mis_repair"/>
    <property type="match status" value="1"/>
</dbReference>
<sequence length="640" mass="73295">MKRINVLDKATTNKIAAGEVVERASSVVKELIENSIDANSGNITIEIEDSGNKLIRISDDGHGIYKEDIEKAFMPHATSKIKELDDIYKINSFGFRGEALASIAAVSKVKLKSKTKEDDFGVEIIINGGEKKSLLDAPSNDGTLIEVKDLFYNVPARQKFLKSPQRESSLISDLVLRLALANYGVSFKLINNGKNVITTYGTENIEDTIRILYGKQVSENIISFESHNDIASVYGYIGNSEISRGSRNRQSIFVNKRLIKSGTITAAVENAFKSFLTVNKFPFFVLFLDIFPEYIDPNVHPSKAEIKFYDERSIFKLVFNTVHEALREYLRESFEVDEEVTLKELEKVEEIPKPEYKQESIHKDFFQNNIDLNKIKFETIPVDLKSSDIATYMIKEDKEEFKRETDLSPYTTNTEDKIETVNANYVKYNEEMKLKKSIPIIKEELISKFPPIRIIGQFNNTYVVGECNKELILIDQHAAHEKYLFEKYKKSIENLSVVSQLLITPIILELSFDEYPYYQENKEVFIKAGFNIEEFGNNTISIREVPMFLGKPDFKTLFYDILDDLKNMGTGSTIDIKYNKIATLACKAAVKANDKLTIKEMEKLLEDLRYMDDPFTCPHGRPTTIKMTLTEIEKKFKRIQ</sequence>
<dbReference type="GO" id="GO:0006298">
    <property type="term" value="P:mismatch repair"/>
    <property type="evidence" value="ECO:0007669"/>
    <property type="project" value="UniProtKB-UniRule"/>
</dbReference>
<name>A0A6M0H4S9_9CLOT</name>
<dbReference type="PANTHER" id="PTHR10073">
    <property type="entry name" value="DNA MISMATCH REPAIR PROTEIN MLH, PMS, MUTL"/>
    <property type="match status" value="1"/>
</dbReference>
<dbReference type="InterPro" id="IPR002099">
    <property type="entry name" value="MutL/Mlh/PMS"/>
</dbReference>
<dbReference type="CDD" id="cd00782">
    <property type="entry name" value="MutL_Trans"/>
    <property type="match status" value="1"/>
</dbReference>
<dbReference type="EMBL" id="JAAGPU010000015">
    <property type="protein sequence ID" value="NEU05083.1"/>
    <property type="molecule type" value="Genomic_DNA"/>
</dbReference>
<dbReference type="PANTHER" id="PTHR10073:SF12">
    <property type="entry name" value="DNA MISMATCH REPAIR PROTEIN MLH1"/>
    <property type="match status" value="1"/>
</dbReference>
<dbReference type="GO" id="GO:0032300">
    <property type="term" value="C:mismatch repair complex"/>
    <property type="evidence" value="ECO:0007669"/>
    <property type="project" value="InterPro"/>
</dbReference>
<dbReference type="InterPro" id="IPR042120">
    <property type="entry name" value="MutL_C_dimsub"/>
</dbReference>
<gene>
    <name evidence="4 7" type="primary">mutL</name>
    <name evidence="7" type="ORF">G3M99_09495</name>
</gene>
<evidence type="ECO:0000313" key="7">
    <source>
        <dbReference type="EMBL" id="NEU05083.1"/>
    </source>
</evidence>
<dbReference type="SMART" id="SM00853">
    <property type="entry name" value="MutL_C"/>
    <property type="match status" value="1"/>
</dbReference>
<dbReference type="InterPro" id="IPR038973">
    <property type="entry name" value="MutL/Mlh/Pms-like"/>
</dbReference>
<dbReference type="SMART" id="SM01340">
    <property type="entry name" value="DNA_mis_repair"/>
    <property type="match status" value="1"/>
</dbReference>
<evidence type="ECO:0000256" key="1">
    <source>
        <dbReference type="ARBA" id="ARBA00006082"/>
    </source>
</evidence>
<accession>A0A6M0H4S9</accession>
<dbReference type="Gene3D" id="3.30.1540.20">
    <property type="entry name" value="MutL, C-terminal domain, dimerisation subdomain"/>
    <property type="match status" value="1"/>
</dbReference>
<dbReference type="InterPro" id="IPR037198">
    <property type="entry name" value="MutL_C_sf"/>
</dbReference>
<evidence type="ECO:0000259" key="6">
    <source>
        <dbReference type="SMART" id="SM01340"/>
    </source>
</evidence>
<keyword evidence="7" id="KW-0540">Nuclease</keyword>
<dbReference type="Gene3D" id="3.30.230.10">
    <property type="match status" value="1"/>
</dbReference>
<comment type="caution">
    <text evidence="7">The sequence shown here is derived from an EMBL/GenBank/DDBJ whole genome shotgun (WGS) entry which is preliminary data.</text>
</comment>
<keyword evidence="8" id="KW-1185">Reference proteome</keyword>
<dbReference type="RefSeq" id="WP_199869991.1">
    <property type="nucleotide sequence ID" value="NZ_JAAGPU010000015.1"/>
</dbReference>
<dbReference type="SUPFAM" id="SSF54211">
    <property type="entry name" value="Ribosomal protein S5 domain 2-like"/>
    <property type="match status" value="1"/>
</dbReference>
<dbReference type="GO" id="GO:0140664">
    <property type="term" value="F:ATP-dependent DNA damage sensor activity"/>
    <property type="evidence" value="ECO:0007669"/>
    <property type="project" value="InterPro"/>
</dbReference>
<dbReference type="HAMAP" id="MF_00149">
    <property type="entry name" value="DNA_mis_repair"/>
    <property type="match status" value="1"/>
</dbReference>
<dbReference type="InterPro" id="IPR042121">
    <property type="entry name" value="MutL_C_regsub"/>
</dbReference>
<dbReference type="Gene3D" id="3.30.1370.100">
    <property type="entry name" value="MutL, C-terminal domain, regulatory subdomain"/>
    <property type="match status" value="1"/>
</dbReference>
<dbReference type="Pfam" id="PF08676">
    <property type="entry name" value="MutL_C"/>
    <property type="match status" value="1"/>
</dbReference>
<comment type="similarity">
    <text evidence="1 4">Belongs to the DNA mismatch repair MutL/HexB family.</text>
</comment>
<protein>
    <recommendedName>
        <fullName evidence="4">DNA mismatch repair protein MutL</fullName>
    </recommendedName>
</protein>
<dbReference type="AlphaFoldDB" id="A0A6M0H4S9"/>
<keyword evidence="7" id="KW-0378">Hydrolase</keyword>
<evidence type="ECO:0000313" key="8">
    <source>
        <dbReference type="Proteomes" id="UP000481872"/>
    </source>
</evidence>
<organism evidence="7 8">
    <name type="scientific">Clostridium senegalense</name>
    <dbReference type="NCBI Taxonomy" id="1465809"/>
    <lineage>
        <taxon>Bacteria</taxon>
        <taxon>Bacillati</taxon>
        <taxon>Bacillota</taxon>
        <taxon>Clostridia</taxon>
        <taxon>Eubacteriales</taxon>
        <taxon>Clostridiaceae</taxon>
        <taxon>Clostridium</taxon>
    </lineage>
</organism>
<dbReference type="SUPFAM" id="SSF55874">
    <property type="entry name" value="ATPase domain of HSP90 chaperone/DNA topoisomerase II/histidine kinase"/>
    <property type="match status" value="1"/>
</dbReference>
<dbReference type="FunFam" id="3.30.565.10:FF:000003">
    <property type="entry name" value="DNA mismatch repair endonuclease MutL"/>
    <property type="match status" value="1"/>
</dbReference>
<evidence type="ECO:0000259" key="5">
    <source>
        <dbReference type="SMART" id="SM00853"/>
    </source>
</evidence>
<evidence type="ECO:0000256" key="2">
    <source>
        <dbReference type="ARBA" id="ARBA00022763"/>
    </source>
</evidence>